<sequence length="577" mass="66374">MSLTAPIVISNTSVEWRDMQLPTTTHLQQLTLPDQHNNAHQDRMTVEKYNILIIGETQSGKSTLVQGLKRYANPGHVVERTYIGNNVNSHTTECQIHEIETCMPLYTAIGNREDNDINISLDGKQDCHNQETCNCSSEDYMDHLNQRGVRVEPWHKEENRYRFRLIDTPGLNDTKGRDEPNILEVYNAIQNNGPIHLVLVTIPPVPFTPLFKKNLKTYFHVFEELKDKVRFIHTKSDYLHRHHSHRDKLEALRLRKSELDLILGQSVHSHFTIDCDLATKRSVRICITQVILHDILRQALASDPITLNDDSIRKTPSMIAIDNVIAEQLYREDAESDETRMAAAKEEGVIYGTLSLTKKVIAEILAKQKDAAAFIHERNRESPKVAIGTHKFSEGYSFLPGGERSYTFGPQEHTIDEVRIFYSQGVAIKSEEGGNRHNYYRVNYTKHFKSVGSLEVHLLARPDHLNREQIARMEGVRSTCESIMVILNDHEKRLLEKIEEGMRYKEERKYLGLVRQGRVSQILFRWLAEVDYTKDPKICIEDMRAVYRRVIGHKSSEVIDLQDQLTADTASIFTLAT</sequence>
<dbReference type="InterPro" id="IPR027417">
    <property type="entry name" value="P-loop_NTPase"/>
</dbReference>
<protein>
    <recommendedName>
        <fullName evidence="3">G domain-containing protein</fullName>
    </recommendedName>
</protein>
<accession>A0A9P6KGG8</accession>
<dbReference type="Gene3D" id="3.40.50.300">
    <property type="entry name" value="P-loop containing nucleotide triphosphate hydrolases"/>
    <property type="match status" value="1"/>
</dbReference>
<dbReference type="OrthoDB" id="8954335at2759"/>
<keyword evidence="2" id="KW-1185">Reference proteome</keyword>
<proteinExistence type="predicted"/>
<evidence type="ECO:0000313" key="2">
    <source>
        <dbReference type="Proteomes" id="UP000780801"/>
    </source>
</evidence>
<comment type="caution">
    <text evidence="1">The sequence shown here is derived from an EMBL/GenBank/DDBJ whole genome shotgun (WGS) entry which is preliminary data.</text>
</comment>
<name>A0A9P6KGG8_9FUNG</name>
<organism evidence="1 2">
    <name type="scientific">Lunasporangiospora selenospora</name>
    <dbReference type="NCBI Taxonomy" id="979761"/>
    <lineage>
        <taxon>Eukaryota</taxon>
        <taxon>Fungi</taxon>
        <taxon>Fungi incertae sedis</taxon>
        <taxon>Mucoromycota</taxon>
        <taxon>Mortierellomycotina</taxon>
        <taxon>Mortierellomycetes</taxon>
        <taxon>Mortierellales</taxon>
        <taxon>Mortierellaceae</taxon>
        <taxon>Lunasporangiospora</taxon>
    </lineage>
</organism>
<dbReference type="SUPFAM" id="SSF52540">
    <property type="entry name" value="P-loop containing nucleoside triphosphate hydrolases"/>
    <property type="match status" value="1"/>
</dbReference>
<evidence type="ECO:0008006" key="3">
    <source>
        <dbReference type="Google" id="ProtNLM"/>
    </source>
</evidence>
<gene>
    <name evidence="1" type="ORF">BGW38_007787</name>
</gene>
<dbReference type="Proteomes" id="UP000780801">
    <property type="component" value="Unassembled WGS sequence"/>
</dbReference>
<dbReference type="EMBL" id="JAABOA010000519">
    <property type="protein sequence ID" value="KAF9584036.1"/>
    <property type="molecule type" value="Genomic_DNA"/>
</dbReference>
<reference evidence="1" key="1">
    <citation type="journal article" date="2020" name="Fungal Divers.">
        <title>Resolving the Mortierellaceae phylogeny through synthesis of multi-gene phylogenetics and phylogenomics.</title>
        <authorList>
            <person name="Vandepol N."/>
            <person name="Liber J."/>
            <person name="Desiro A."/>
            <person name="Na H."/>
            <person name="Kennedy M."/>
            <person name="Barry K."/>
            <person name="Grigoriev I.V."/>
            <person name="Miller A.N."/>
            <person name="O'Donnell K."/>
            <person name="Stajich J.E."/>
            <person name="Bonito G."/>
        </authorList>
    </citation>
    <scope>NUCLEOTIDE SEQUENCE</scope>
    <source>
        <strain evidence="1">KOD1015</strain>
    </source>
</reference>
<evidence type="ECO:0000313" key="1">
    <source>
        <dbReference type="EMBL" id="KAF9584036.1"/>
    </source>
</evidence>
<dbReference type="AlphaFoldDB" id="A0A9P6KGG8"/>